<proteinExistence type="predicted"/>
<organism evidence="1 2">
    <name type="scientific">Rotaria sordida</name>
    <dbReference type="NCBI Taxonomy" id="392033"/>
    <lineage>
        <taxon>Eukaryota</taxon>
        <taxon>Metazoa</taxon>
        <taxon>Spiralia</taxon>
        <taxon>Gnathifera</taxon>
        <taxon>Rotifera</taxon>
        <taxon>Eurotatoria</taxon>
        <taxon>Bdelloidea</taxon>
        <taxon>Philodinida</taxon>
        <taxon>Philodinidae</taxon>
        <taxon>Rotaria</taxon>
    </lineage>
</organism>
<dbReference type="Proteomes" id="UP000663823">
    <property type="component" value="Unassembled WGS sequence"/>
</dbReference>
<dbReference type="EMBL" id="CAJOAX010028116">
    <property type="protein sequence ID" value="CAF4233803.1"/>
    <property type="molecule type" value="Genomic_DNA"/>
</dbReference>
<feature type="non-terminal residue" evidence="1">
    <location>
        <position position="1"/>
    </location>
</feature>
<name>A0A820DKT4_9BILA</name>
<sequence length="117" mass="13675">ACPNVIDLQMTPTDLVLSKFIDNRSLFSIFKQIKILKAVMRCDYVPSNFLSKLVQRFPSLTDIELQVYSFDDYSGVDHPFSRNYIIDKRRQAFGFNIIDEHKINIIKNKESVEIRLS</sequence>
<comment type="caution">
    <text evidence="1">The sequence shown here is derived from an EMBL/GenBank/DDBJ whole genome shotgun (WGS) entry which is preliminary data.</text>
</comment>
<evidence type="ECO:0000313" key="2">
    <source>
        <dbReference type="Proteomes" id="UP000663823"/>
    </source>
</evidence>
<dbReference type="AlphaFoldDB" id="A0A820DKT4"/>
<evidence type="ECO:0000313" key="1">
    <source>
        <dbReference type="EMBL" id="CAF4233803.1"/>
    </source>
</evidence>
<gene>
    <name evidence="1" type="ORF">OTI717_LOCUS39837</name>
</gene>
<protein>
    <submittedName>
        <fullName evidence="1">Uncharacterized protein</fullName>
    </submittedName>
</protein>
<accession>A0A820DKT4</accession>
<reference evidence="1" key="1">
    <citation type="submission" date="2021-02" db="EMBL/GenBank/DDBJ databases">
        <authorList>
            <person name="Nowell W R."/>
        </authorList>
    </citation>
    <scope>NUCLEOTIDE SEQUENCE</scope>
</reference>